<feature type="compositionally biased region" description="Polar residues" evidence="1">
    <location>
        <begin position="298"/>
        <end position="319"/>
    </location>
</feature>
<accession>A0A8H6M2S5</accession>
<reference evidence="2 3" key="1">
    <citation type="submission" date="2020-07" db="EMBL/GenBank/DDBJ databases">
        <title>Comparative genomics of pyrophilous fungi reveals a link between fire events and developmental genes.</title>
        <authorList>
            <consortium name="DOE Joint Genome Institute"/>
            <person name="Steindorff A.S."/>
            <person name="Carver A."/>
            <person name="Calhoun S."/>
            <person name="Stillman K."/>
            <person name="Liu H."/>
            <person name="Lipzen A."/>
            <person name="Pangilinan J."/>
            <person name="Labutti K."/>
            <person name="Bruns T.D."/>
            <person name="Grigoriev I.V."/>
        </authorList>
    </citation>
    <scope>NUCLEOTIDE SEQUENCE [LARGE SCALE GENOMIC DNA]</scope>
    <source>
        <strain evidence="2 3">CBS 144469</strain>
    </source>
</reference>
<feature type="compositionally biased region" description="Pro residues" evidence="1">
    <location>
        <begin position="1"/>
        <end position="19"/>
    </location>
</feature>
<organism evidence="2 3">
    <name type="scientific">Ephemerocybe angulata</name>
    <dbReference type="NCBI Taxonomy" id="980116"/>
    <lineage>
        <taxon>Eukaryota</taxon>
        <taxon>Fungi</taxon>
        <taxon>Dikarya</taxon>
        <taxon>Basidiomycota</taxon>
        <taxon>Agaricomycotina</taxon>
        <taxon>Agaricomycetes</taxon>
        <taxon>Agaricomycetidae</taxon>
        <taxon>Agaricales</taxon>
        <taxon>Agaricineae</taxon>
        <taxon>Psathyrellaceae</taxon>
        <taxon>Ephemerocybe</taxon>
    </lineage>
</organism>
<evidence type="ECO:0000256" key="1">
    <source>
        <dbReference type="SAM" id="MobiDB-lite"/>
    </source>
</evidence>
<feature type="compositionally biased region" description="Polar residues" evidence="1">
    <location>
        <begin position="80"/>
        <end position="90"/>
    </location>
</feature>
<evidence type="ECO:0000313" key="3">
    <source>
        <dbReference type="Proteomes" id="UP000521943"/>
    </source>
</evidence>
<evidence type="ECO:0000313" key="2">
    <source>
        <dbReference type="EMBL" id="KAF6753438.1"/>
    </source>
</evidence>
<feature type="region of interest" description="Disordered" evidence="1">
    <location>
        <begin position="298"/>
        <end position="331"/>
    </location>
</feature>
<sequence>MSNIRPLPPPPSDMPPPTSPTLALDPIQNSLFEDSPPGPGTAGAEEESQDIEAPKKRRSQRRAEGEETEENSQGPAARNSKPNTRGATSSKRNKKKNLDPNPTLPSFDDQPDPLSQSQTFMPELVVVPSDPHGYMAMCGLTPLTPGMSTIEDRARIAENEVKVAGFVASMVGRINKLQNEVIPKVSNTSSKAAAALDGRLSGQISKVEGSVNVLRDEMGLAKDQNDLALAQLSKDVHAKVDEGHADMLRWRDQKNEVITNFSHRLNALTAANETRRASNAIVGSGSAVALSPLAGDLSNNQAASSSHAMPARSQASSNRYAPYPRSANRAPPADEEVCVLYGPHPTLPDNSGNPLHPLRSIINALDLPTARGSDVRSVYKSSPSANTFVVTFVGRRQAEEFESKINSLSRDGRAPYHGATAKLM</sequence>
<protein>
    <submittedName>
        <fullName evidence="2">Uncharacterized protein</fullName>
    </submittedName>
</protein>
<dbReference type="Proteomes" id="UP000521943">
    <property type="component" value="Unassembled WGS sequence"/>
</dbReference>
<name>A0A8H6M2S5_9AGAR</name>
<keyword evidence="3" id="KW-1185">Reference proteome</keyword>
<dbReference type="AlphaFoldDB" id="A0A8H6M2S5"/>
<gene>
    <name evidence="2" type="ORF">DFP72DRAFT_901678</name>
</gene>
<feature type="region of interest" description="Disordered" evidence="1">
    <location>
        <begin position="1"/>
        <end position="116"/>
    </location>
</feature>
<proteinExistence type="predicted"/>
<comment type="caution">
    <text evidence="2">The sequence shown here is derived from an EMBL/GenBank/DDBJ whole genome shotgun (WGS) entry which is preliminary data.</text>
</comment>
<dbReference type="EMBL" id="JACGCI010000039">
    <property type="protein sequence ID" value="KAF6753438.1"/>
    <property type="molecule type" value="Genomic_DNA"/>
</dbReference>